<feature type="compositionally biased region" description="Basic residues" evidence="1">
    <location>
        <begin position="143"/>
        <end position="154"/>
    </location>
</feature>
<protein>
    <submittedName>
        <fullName evidence="2">Unnamed protein product</fullName>
    </submittedName>
</protein>
<name>A0A9W6TNJ6_9STRA</name>
<dbReference type="Proteomes" id="UP001165083">
    <property type="component" value="Unassembled WGS sequence"/>
</dbReference>
<dbReference type="AlphaFoldDB" id="A0A9W6TNJ6"/>
<gene>
    <name evidence="2" type="ORF">Plil01_000645300</name>
</gene>
<evidence type="ECO:0000256" key="1">
    <source>
        <dbReference type="SAM" id="MobiDB-lite"/>
    </source>
</evidence>
<keyword evidence="3" id="KW-1185">Reference proteome</keyword>
<feature type="compositionally biased region" description="Basic and acidic residues" evidence="1">
    <location>
        <begin position="124"/>
        <end position="138"/>
    </location>
</feature>
<proteinExistence type="predicted"/>
<reference evidence="2" key="1">
    <citation type="submission" date="2023-04" db="EMBL/GenBank/DDBJ databases">
        <title>Phytophthora lilii NBRC 32176.</title>
        <authorList>
            <person name="Ichikawa N."/>
            <person name="Sato H."/>
            <person name="Tonouchi N."/>
        </authorList>
    </citation>
    <scope>NUCLEOTIDE SEQUENCE</scope>
    <source>
        <strain evidence="2">NBRC 32176</strain>
    </source>
</reference>
<evidence type="ECO:0000313" key="2">
    <source>
        <dbReference type="EMBL" id="GMF17586.1"/>
    </source>
</evidence>
<dbReference type="OrthoDB" id="129171at2759"/>
<feature type="region of interest" description="Disordered" evidence="1">
    <location>
        <begin position="106"/>
        <end position="172"/>
    </location>
</feature>
<organism evidence="2 3">
    <name type="scientific">Phytophthora lilii</name>
    <dbReference type="NCBI Taxonomy" id="2077276"/>
    <lineage>
        <taxon>Eukaryota</taxon>
        <taxon>Sar</taxon>
        <taxon>Stramenopiles</taxon>
        <taxon>Oomycota</taxon>
        <taxon>Peronosporomycetes</taxon>
        <taxon>Peronosporales</taxon>
        <taxon>Peronosporaceae</taxon>
        <taxon>Phytophthora</taxon>
    </lineage>
</organism>
<evidence type="ECO:0000313" key="3">
    <source>
        <dbReference type="Proteomes" id="UP001165083"/>
    </source>
</evidence>
<accession>A0A9W6TNJ6</accession>
<sequence length="248" mass="28136">MHRAYENEASMDAIVPTRQALWAELSVELATPVDSTSSRQVARDTVLLLRAMGCEPRKHPSDAVLRDWTPSNAGTALMRWKKKLQTAFGTPDIGVGRQLLACEAPEADDPAKKQFPLPQTLRKPTVDRAERLARDTEGSRPTMNRRRASQRVRSRRYEISEDSSSSDDDLLRGLDYDDADLTEQLKRQIHELSASKVSGGLPRLEIATHLPLGNIKHYYGRRNKSERSMQWLRTFVYEMKGTHTPPNE</sequence>
<dbReference type="EMBL" id="BSXW01000288">
    <property type="protein sequence ID" value="GMF17586.1"/>
    <property type="molecule type" value="Genomic_DNA"/>
</dbReference>
<comment type="caution">
    <text evidence="2">The sequence shown here is derived from an EMBL/GenBank/DDBJ whole genome shotgun (WGS) entry which is preliminary data.</text>
</comment>